<keyword evidence="5" id="KW-0238">DNA-binding</keyword>
<evidence type="ECO:0000256" key="5">
    <source>
        <dbReference type="ARBA" id="ARBA00023125"/>
    </source>
</evidence>
<dbReference type="SMART" id="SM00382">
    <property type="entry name" value="AAA"/>
    <property type="match status" value="1"/>
</dbReference>
<dbReference type="InterPro" id="IPR029016">
    <property type="entry name" value="GAF-like_dom_sf"/>
</dbReference>
<protein>
    <submittedName>
        <fullName evidence="8">Acetoin dehydrogenase operon transcriptional activator AcoR</fullName>
    </submittedName>
</protein>
<accession>A0A1U9Z7X1</accession>
<dbReference type="PRINTS" id="PR01590">
    <property type="entry name" value="HTHFIS"/>
</dbReference>
<evidence type="ECO:0000256" key="1">
    <source>
        <dbReference type="ARBA" id="ARBA00022741"/>
    </source>
</evidence>
<dbReference type="Pfam" id="PF01590">
    <property type="entry name" value="GAF"/>
    <property type="match status" value="1"/>
</dbReference>
<geneLocation type="plasmid" evidence="9">
    <name>pmm593</name>
</geneLocation>
<dbReference type="SUPFAM" id="SSF52540">
    <property type="entry name" value="P-loop containing nucleoside triphosphate hydrolases"/>
    <property type="match status" value="1"/>
</dbReference>
<keyword evidence="4" id="KW-0805">Transcription regulation</keyword>
<dbReference type="SUPFAM" id="SSF46689">
    <property type="entry name" value="Homeodomain-like"/>
    <property type="match status" value="1"/>
</dbReference>
<dbReference type="Pfam" id="PF25601">
    <property type="entry name" value="AAA_lid_14"/>
    <property type="match status" value="1"/>
</dbReference>
<dbReference type="Gene3D" id="3.40.50.300">
    <property type="entry name" value="P-loop containing nucleotide triphosphate hydrolases"/>
    <property type="match status" value="1"/>
</dbReference>
<dbReference type="RefSeq" id="WP_018067529.1">
    <property type="nucleotide sequence ID" value="NZ_AQWH01000044.1"/>
</dbReference>
<keyword evidence="3" id="KW-0902">Two-component regulatory system</keyword>
<dbReference type="InterPro" id="IPR003593">
    <property type="entry name" value="AAA+_ATPase"/>
</dbReference>
<dbReference type="Gene3D" id="1.10.10.60">
    <property type="entry name" value="Homeodomain-like"/>
    <property type="match status" value="1"/>
</dbReference>
<evidence type="ECO:0000256" key="3">
    <source>
        <dbReference type="ARBA" id="ARBA00023012"/>
    </source>
</evidence>
<organism evidence="8 9">
    <name type="scientific">Martelella mediterranea DSM 17316</name>
    <dbReference type="NCBI Taxonomy" id="1122214"/>
    <lineage>
        <taxon>Bacteria</taxon>
        <taxon>Pseudomonadati</taxon>
        <taxon>Pseudomonadota</taxon>
        <taxon>Alphaproteobacteria</taxon>
        <taxon>Hyphomicrobiales</taxon>
        <taxon>Aurantimonadaceae</taxon>
        <taxon>Martelella</taxon>
    </lineage>
</organism>
<dbReference type="eggNOG" id="COG3284">
    <property type="taxonomic scope" value="Bacteria"/>
</dbReference>
<dbReference type="Gene3D" id="1.10.8.60">
    <property type="match status" value="1"/>
</dbReference>
<evidence type="ECO:0000313" key="8">
    <source>
        <dbReference type="EMBL" id="AQZ53795.1"/>
    </source>
</evidence>
<dbReference type="PROSITE" id="PS00675">
    <property type="entry name" value="SIGMA54_INTERACT_1"/>
    <property type="match status" value="1"/>
</dbReference>
<keyword evidence="9" id="KW-1185">Reference proteome</keyword>
<keyword evidence="6" id="KW-0804">Transcription</keyword>
<dbReference type="InterPro" id="IPR002197">
    <property type="entry name" value="HTH_Fis"/>
</dbReference>
<evidence type="ECO:0000259" key="7">
    <source>
        <dbReference type="PROSITE" id="PS50045"/>
    </source>
</evidence>
<keyword evidence="8" id="KW-0614">Plasmid</keyword>
<sequence length="598" mass="66240">MERIARKKEWEDFMSTGQAPAAMRHDVLESWRRSLRHAVGERTRAPVLDEERLEGRRARARRLELASQKAINRAGSLLIGTRDILLLSDDSGVVIEAAGDPHTLAEAQENHLYTGGQWVEEAIGTNAIGTALYLGVPTLIRDAEHFCEAIQRWNCAATPIIEPGTGRVMGVLDISWPGGIMQPNAVALSSALALQVETELTQMLGRERERLLEYSHIRRLRRGNDQTLVMDRNGSSVFSTEDFARFCEDDDSLRQLPKLLPALIDQPAEQIGEVLGECLNGADFEVIENQGEAIGVMVSLRRSRPQARSWTGMELRQIARAGQVSAELCAQAERLAETPIPILIEGETGTGKSSLAKAIHNASRQSQDPFEVIDCAQLTEESLRALIAAARDAEGGGILCLSSPGAVSPSLQKLLFTLVDLVSERGGRVVALSARSLYDEMRANNFRSDLYYRIAGARLHIPPLRERPEEIGPLLRWLIQCHATETGRRELRFTSGAMTALQNYAWPGNLIEMRNLIAALDALSPSGLISERMLPREFHQRAQINRTETLRDVERAEILGAVKAEDGNLSRAAKRLGIARSTLYLKLDSYGISRERRD</sequence>
<dbReference type="GO" id="GO:0043565">
    <property type="term" value="F:sequence-specific DNA binding"/>
    <property type="evidence" value="ECO:0007669"/>
    <property type="project" value="InterPro"/>
</dbReference>
<dbReference type="PANTHER" id="PTHR32071">
    <property type="entry name" value="TRANSCRIPTIONAL REGULATORY PROTEIN"/>
    <property type="match status" value="1"/>
</dbReference>
<reference evidence="8 9" key="1">
    <citation type="submission" date="2017-03" db="EMBL/GenBank/DDBJ databases">
        <title>Foreign affairs: Plasmid Transfer between Roseobacters and Rhizobia.</title>
        <authorList>
            <person name="Bartling P."/>
            <person name="Bunk B."/>
            <person name="Overmann J."/>
            <person name="Brinkmann H."/>
            <person name="Petersen J."/>
        </authorList>
    </citation>
    <scope>NUCLEOTIDE SEQUENCE [LARGE SCALE GENOMIC DNA]</scope>
    <source>
        <strain evidence="8 9">MACL11</strain>
        <plasmid evidence="9">Plasmid pmm593</plasmid>
    </source>
</reference>
<dbReference type="Proteomes" id="UP000191135">
    <property type="component" value="Plasmid pMM593"/>
</dbReference>
<dbReference type="InterPro" id="IPR002078">
    <property type="entry name" value="Sigma_54_int"/>
</dbReference>
<dbReference type="GO" id="GO:0000160">
    <property type="term" value="P:phosphorelay signal transduction system"/>
    <property type="evidence" value="ECO:0007669"/>
    <property type="project" value="UniProtKB-KW"/>
</dbReference>
<dbReference type="Gene3D" id="3.30.450.40">
    <property type="match status" value="1"/>
</dbReference>
<dbReference type="PROSITE" id="PS50045">
    <property type="entry name" value="SIGMA54_INTERACT_4"/>
    <property type="match status" value="1"/>
</dbReference>
<dbReference type="InterPro" id="IPR027417">
    <property type="entry name" value="P-loop_NTPase"/>
</dbReference>
<dbReference type="GO" id="GO:0006355">
    <property type="term" value="P:regulation of DNA-templated transcription"/>
    <property type="evidence" value="ECO:0007669"/>
    <property type="project" value="InterPro"/>
</dbReference>
<dbReference type="OrthoDB" id="9761019at2"/>
<dbReference type="EMBL" id="CP020331">
    <property type="protein sequence ID" value="AQZ53795.1"/>
    <property type="molecule type" value="Genomic_DNA"/>
</dbReference>
<dbReference type="InterPro" id="IPR003018">
    <property type="entry name" value="GAF"/>
</dbReference>
<evidence type="ECO:0000256" key="6">
    <source>
        <dbReference type="ARBA" id="ARBA00023163"/>
    </source>
</evidence>
<dbReference type="CDD" id="cd00009">
    <property type="entry name" value="AAA"/>
    <property type="match status" value="1"/>
</dbReference>
<evidence type="ECO:0000313" key="9">
    <source>
        <dbReference type="Proteomes" id="UP000191135"/>
    </source>
</evidence>
<keyword evidence="2" id="KW-0067">ATP-binding</keyword>
<dbReference type="InterPro" id="IPR025662">
    <property type="entry name" value="Sigma_54_int_dom_ATP-bd_1"/>
</dbReference>
<dbReference type="AlphaFoldDB" id="A0A1U9Z7X1"/>
<dbReference type="InterPro" id="IPR058031">
    <property type="entry name" value="AAA_lid_NorR"/>
</dbReference>
<dbReference type="InterPro" id="IPR009057">
    <property type="entry name" value="Homeodomain-like_sf"/>
</dbReference>
<dbReference type="GO" id="GO:0005524">
    <property type="term" value="F:ATP binding"/>
    <property type="evidence" value="ECO:0007669"/>
    <property type="project" value="UniProtKB-KW"/>
</dbReference>
<gene>
    <name evidence="8" type="primary">acoR_2</name>
    <name evidence="8" type="ORF">Mame_04503</name>
</gene>
<proteinExistence type="predicted"/>
<dbReference type="Pfam" id="PF00158">
    <property type="entry name" value="Sigma54_activat"/>
    <property type="match status" value="1"/>
</dbReference>
<dbReference type="Pfam" id="PF02954">
    <property type="entry name" value="HTH_8"/>
    <property type="match status" value="1"/>
</dbReference>
<name>A0A1U9Z7X1_9HYPH</name>
<dbReference type="PANTHER" id="PTHR32071:SF81">
    <property type="entry name" value="PROPIONATE CATABOLISM OPERON REGULATORY PROTEIN"/>
    <property type="match status" value="1"/>
</dbReference>
<evidence type="ECO:0000256" key="4">
    <source>
        <dbReference type="ARBA" id="ARBA00023015"/>
    </source>
</evidence>
<keyword evidence="1" id="KW-0547">Nucleotide-binding</keyword>
<feature type="domain" description="Sigma-54 factor interaction" evidence="7">
    <location>
        <begin position="318"/>
        <end position="522"/>
    </location>
</feature>
<dbReference type="KEGG" id="mmed:Mame_04503"/>
<evidence type="ECO:0000256" key="2">
    <source>
        <dbReference type="ARBA" id="ARBA00022840"/>
    </source>
</evidence>